<dbReference type="InterPro" id="IPR057670">
    <property type="entry name" value="SH3_retrovirus"/>
</dbReference>
<dbReference type="InterPro" id="IPR013103">
    <property type="entry name" value="RVT_2"/>
</dbReference>
<dbReference type="GO" id="GO:0008270">
    <property type="term" value="F:zinc ion binding"/>
    <property type="evidence" value="ECO:0007669"/>
    <property type="project" value="UniProtKB-KW"/>
</dbReference>
<dbReference type="GO" id="GO:0003676">
    <property type="term" value="F:nucleic acid binding"/>
    <property type="evidence" value="ECO:0007669"/>
    <property type="project" value="InterPro"/>
</dbReference>
<reference evidence="3 4" key="1">
    <citation type="submission" date="2017-11" db="EMBL/GenBank/DDBJ databases">
        <title>De-novo sequencing of pomegranate (Punica granatum L.) genome.</title>
        <authorList>
            <person name="Akparov Z."/>
            <person name="Amiraslanov A."/>
            <person name="Hajiyeva S."/>
            <person name="Abbasov M."/>
            <person name="Kaur K."/>
            <person name="Hamwieh A."/>
            <person name="Solovyev V."/>
            <person name="Salamov A."/>
            <person name="Braich B."/>
            <person name="Kosarev P."/>
            <person name="Mahmoud A."/>
            <person name="Hajiyev E."/>
            <person name="Babayeva S."/>
            <person name="Izzatullayeva V."/>
            <person name="Mammadov A."/>
            <person name="Mammadov A."/>
            <person name="Sharifova S."/>
            <person name="Ojaghi J."/>
            <person name="Eynullazada K."/>
            <person name="Bayramov B."/>
            <person name="Abdulazimova A."/>
            <person name="Shahmuradov I."/>
        </authorList>
    </citation>
    <scope>NUCLEOTIDE SEQUENCE [LARGE SCALE GENOMIC DNA]</scope>
    <source>
        <strain evidence="4">cv. AG2017</strain>
        <tissue evidence="3">Leaf</tissue>
    </source>
</reference>
<dbReference type="Proteomes" id="UP000233551">
    <property type="component" value="Unassembled WGS sequence"/>
</dbReference>
<dbReference type="AlphaFoldDB" id="A0A2I0HLD5"/>
<dbReference type="Pfam" id="PF25597">
    <property type="entry name" value="SH3_retrovirus"/>
    <property type="match status" value="1"/>
</dbReference>
<keyword evidence="4" id="KW-1185">Reference proteome</keyword>
<dbReference type="EMBL" id="PGOL01007711">
    <property type="protein sequence ID" value="PKI32393.1"/>
    <property type="molecule type" value="Genomic_DNA"/>
</dbReference>
<evidence type="ECO:0000313" key="3">
    <source>
        <dbReference type="EMBL" id="PKI32393.1"/>
    </source>
</evidence>
<organism evidence="3 4">
    <name type="scientific">Punica granatum</name>
    <name type="common">Pomegranate</name>
    <dbReference type="NCBI Taxonomy" id="22663"/>
    <lineage>
        <taxon>Eukaryota</taxon>
        <taxon>Viridiplantae</taxon>
        <taxon>Streptophyta</taxon>
        <taxon>Embryophyta</taxon>
        <taxon>Tracheophyta</taxon>
        <taxon>Spermatophyta</taxon>
        <taxon>Magnoliopsida</taxon>
        <taxon>eudicotyledons</taxon>
        <taxon>Gunneridae</taxon>
        <taxon>Pentapetalae</taxon>
        <taxon>rosids</taxon>
        <taxon>malvids</taxon>
        <taxon>Myrtales</taxon>
        <taxon>Lythraceae</taxon>
        <taxon>Punica</taxon>
    </lineage>
</organism>
<accession>A0A2I0HLD5</accession>
<evidence type="ECO:0000259" key="2">
    <source>
        <dbReference type="PROSITE" id="PS50158"/>
    </source>
</evidence>
<name>A0A2I0HLD5_PUNGR</name>
<comment type="caution">
    <text evidence="3">The sequence shown here is derived from an EMBL/GenBank/DDBJ whole genome shotgun (WGS) entry which is preliminary data.</text>
</comment>
<evidence type="ECO:0000313" key="4">
    <source>
        <dbReference type="Proteomes" id="UP000233551"/>
    </source>
</evidence>
<gene>
    <name evidence="3" type="ORF">CRG98_047212</name>
</gene>
<keyword evidence="1" id="KW-0862">Zinc</keyword>
<dbReference type="PROSITE" id="PS50158">
    <property type="entry name" value="ZF_CCHC"/>
    <property type="match status" value="1"/>
</dbReference>
<proteinExistence type="predicted"/>
<evidence type="ECO:0000256" key="1">
    <source>
        <dbReference type="PROSITE-ProRule" id="PRU00047"/>
    </source>
</evidence>
<protein>
    <recommendedName>
        <fullName evidence="2">CCHC-type domain-containing protein</fullName>
    </recommendedName>
</protein>
<dbReference type="InterPro" id="IPR001878">
    <property type="entry name" value="Znf_CCHC"/>
</dbReference>
<dbReference type="Pfam" id="PF07727">
    <property type="entry name" value="RVT_2"/>
    <property type="match status" value="1"/>
</dbReference>
<sequence>MCNALVISWIFNTLDSELQSSVACATVAQTLWEDLRERYSQVFLSRATGGKLEMQGSSDNSNYGGQGGGKGGTSKTCYHCGCPGHIKSACWLLHGFPANWDSKQDRTTRKTIGVGELQKGVHYLRRVAIREQANRVINEETPRDNDKFKPRSRQCVFVGYSHGKKGWRVYDLEKNEIFVTRDVRFCESEFPFLHMNDTGKKDGARVHFFTDNEKHVDQDVAVNPRWREAMAEEIKVLETNGTWTIERLPPGKRPIDCRWVYKINRRADGSIESYKARLVAKGFTQIEGVDFHETFAPVAKLVTVRCLLAVAVAKGCEIH</sequence>
<keyword evidence="1" id="KW-0479">Metal-binding</keyword>
<feature type="domain" description="CCHC-type" evidence="2">
    <location>
        <begin position="77"/>
        <end position="90"/>
    </location>
</feature>
<keyword evidence="1" id="KW-0863">Zinc-finger</keyword>
<dbReference type="STRING" id="22663.A0A2I0HLD5"/>